<keyword evidence="1" id="KW-0479">Metal-binding</keyword>
<gene>
    <name evidence="5" type="ORF">CM83_50026</name>
    <name evidence="4" type="ORF">CM83_50033</name>
</gene>
<feature type="region of interest" description="Disordered" evidence="2">
    <location>
        <begin position="1"/>
        <end position="30"/>
    </location>
</feature>
<dbReference type="GO" id="GO:0003676">
    <property type="term" value="F:nucleic acid binding"/>
    <property type="evidence" value="ECO:0007669"/>
    <property type="project" value="InterPro"/>
</dbReference>
<organism evidence="5">
    <name type="scientific">Lygus hesperus</name>
    <name type="common">Western plant bug</name>
    <dbReference type="NCBI Taxonomy" id="30085"/>
    <lineage>
        <taxon>Eukaryota</taxon>
        <taxon>Metazoa</taxon>
        <taxon>Ecdysozoa</taxon>
        <taxon>Arthropoda</taxon>
        <taxon>Hexapoda</taxon>
        <taxon>Insecta</taxon>
        <taxon>Pterygota</taxon>
        <taxon>Neoptera</taxon>
        <taxon>Paraneoptera</taxon>
        <taxon>Hemiptera</taxon>
        <taxon>Heteroptera</taxon>
        <taxon>Panheteroptera</taxon>
        <taxon>Cimicomorpha</taxon>
        <taxon>Miridae</taxon>
        <taxon>Mirini</taxon>
        <taxon>Lygus</taxon>
    </lineage>
</organism>
<dbReference type="PROSITE" id="PS50158">
    <property type="entry name" value="ZF_CCHC"/>
    <property type="match status" value="1"/>
</dbReference>
<evidence type="ECO:0000313" key="4">
    <source>
        <dbReference type="EMBL" id="JAG16232.1"/>
    </source>
</evidence>
<dbReference type="EMBL" id="GBHO01018513">
    <property type="protein sequence ID" value="JAG25091.1"/>
    <property type="molecule type" value="Transcribed_RNA"/>
</dbReference>
<evidence type="ECO:0000259" key="3">
    <source>
        <dbReference type="PROSITE" id="PS50158"/>
    </source>
</evidence>
<keyword evidence="1" id="KW-0863">Zinc-finger</keyword>
<reference evidence="5" key="1">
    <citation type="journal article" date="2014" name="PLoS ONE">
        <title>Transcriptome-Based Identification of ABC Transporters in the Western Tarnished Plant Bug Lygus hesperus.</title>
        <authorList>
            <person name="Hull J.J."/>
            <person name="Chaney K."/>
            <person name="Geib S.M."/>
            <person name="Fabrick J.A."/>
            <person name="Brent C.S."/>
            <person name="Walsh D."/>
            <person name="Lavine L.C."/>
        </authorList>
    </citation>
    <scope>NUCLEOTIDE SEQUENCE</scope>
</reference>
<name>A0A0A9Y0F2_LYGHE</name>
<feature type="domain" description="CCHC-type" evidence="3">
    <location>
        <begin position="272"/>
        <end position="286"/>
    </location>
</feature>
<evidence type="ECO:0000256" key="1">
    <source>
        <dbReference type="PROSITE-ProRule" id="PRU00047"/>
    </source>
</evidence>
<dbReference type="InterPro" id="IPR001878">
    <property type="entry name" value="Znf_CCHC"/>
</dbReference>
<protein>
    <recommendedName>
        <fullName evidence="3">CCHC-type domain-containing protein</fullName>
    </recommendedName>
</protein>
<proteinExistence type="predicted"/>
<dbReference type="PANTHER" id="PTHR33198">
    <property type="entry name" value="ANK_REP_REGION DOMAIN-CONTAINING PROTEIN-RELATED"/>
    <property type="match status" value="1"/>
</dbReference>
<dbReference type="PANTHER" id="PTHR33198:SF20">
    <property type="entry name" value="RETROTRANSPOSON GAG DOMAIN-CONTAINING PROTEIN"/>
    <property type="match status" value="1"/>
</dbReference>
<dbReference type="EMBL" id="GBHO01027372">
    <property type="protein sequence ID" value="JAG16232.1"/>
    <property type="molecule type" value="Transcribed_RNA"/>
</dbReference>
<feature type="non-terminal residue" evidence="5">
    <location>
        <position position="317"/>
    </location>
</feature>
<dbReference type="GO" id="GO:0008270">
    <property type="term" value="F:zinc ion binding"/>
    <property type="evidence" value="ECO:0007669"/>
    <property type="project" value="UniProtKB-KW"/>
</dbReference>
<sequence length="317" mass="36424">MPKQRRGKKKPSDEELSDSQQDGREETFCESNANSAARVQNFKFPQYEEEVELWAYYINRFEVGISRLELTGSIDARTRSILLLTSVGPNPFKILVDHFRPRDIKEVPYKELKEVLGRFYEKSTCIFAERRAFAMRNRGEGESVAKFVNGLRTLAGTCEFGTSLEERLRDQLVIGINSSKWQEELIRLHQTNEATFQEVEASALTMEKAQVQQVLLSEFSNSEYRKVCHTKSGPQKRLTSMQREKRIEQQCDRCGFEQHKSGLQCPAKGQECLNCGNIGHFARACKFAKKAYDRLQTRQIAHKKETGSDESEVSSEE</sequence>
<reference evidence="5" key="2">
    <citation type="submission" date="2014-07" db="EMBL/GenBank/DDBJ databases">
        <authorList>
            <person name="Hull J."/>
        </authorList>
    </citation>
    <scope>NUCLEOTIDE SEQUENCE</scope>
</reference>
<keyword evidence="1" id="KW-0862">Zinc</keyword>
<dbReference type="AlphaFoldDB" id="A0A0A9Y0F2"/>
<evidence type="ECO:0000313" key="5">
    <source>
        <dbReference type="EMBL" id="JAG25091.1"/>
    </source>
</evidence>
<accession>A0A0A9Y0F2</accession>
<dbReference type="Gene3D" id="4.10.60.10">
    <property type="entry name" value="Zinc finger, CCHC-type"/>
    <property type="match status" value="1"/>
</dbReference>
<evidence type="ECO:0000256" key="2">
    <source>
        <dbReference type="SAM" id="MobiDB-lite"/>
    </source>
</evidence>